<dbReference type="GO" id="GO:0005654">
    <property type="term" value="C:nucleoplasm"/>
    <property type="evidence" value="ECO:0007669"/>
    <property type="project" value="TreeGrafter"/>
</dbReference>
<keyword evidence="1" id="KW-0479">Metal-binding</keyword>
<dbReference type="InterPro" id="IPR001005">
    <property type="entry name" value="SANT/Myb"/>
</dbReference>
<comment type="caution">
    <text evidence="8">The sequence shown here is derived from an EMBL/GenBank/DDBJ whole genome shotgun (WGS) entry which is preliminary data.</text>
</comment>
<keyword evidence="4" id="KW-0238">DNA-binding</keyword>
<dbReference type="PANTHER" id="PTHR10865">
    <property type="entry name" value="METASTASIS-ASSOCIATED PROTEIN AND MESODERM INDUCTION EARLY RESPONSE PROTEIN"/>
    <property type="match status" value="1"/>
</dbReference>
<dbReference type="GO" id="GO:0000122">
    <property type="term" value="P:negative regulation of transcription by RNA polymerase II"/>
    <property type="evidence" value="ECO:0007669"/>
    <property type="project" value="TreeGrafter"/>
</dbReference>
<keyword evidence="2" id="KW-0863">Zinc-finger</keyword>
<dbReference type="InterPro" id="IPR040138">
    <property type="entry name" value="MIER/MTA"/>
</dbReference>
<evidence type="ECO:0000259" key="7">
    <source>
        <dbReference type="PROSITE" id="PS51293"/>
    </source>
</evidence>
<dbReference type="AlphaFoldDB" id="A0A2R5GZF7"/>
<dbReference type="GO" id="GO:0003714">
    <property type="term" value="F:transcription corepressor activity"/>
    <property type="evidence" value="ECO:0007669"/>
    <property type="project" value="TreeGrafter"/>
</dbReference>
<dbReference type="InterPro" id="IPR009057">
    <property type="entry name" value="Homeodomain-like_sf"/>
</dbReference>
<dbReference type="GO" id="GO:0042826">
    <property type="term" value="F:histone deacetylase binding"/>
    <property type="evidence" value="ECO:0007669"/>
    <property type="project" value="TreeGrafter"/>
</dbReference>
<reference evidence="8 9" key="1">
    <citation type="submission" date="2017-12" db="EMBL/GenBank/DDBJ databases">
        <title>Sequencing, de novo assembly and annotation of complete genome of a new Thraustochytrid species, strain FCC1311.</title>
        <authorList>
            <person name="Sedici K."/>
            <person name="Godart F."/>
            <person name="Aiese Cigliano R."/>
            <person name="Sanseverino W."/>
            <person name="Barakat M."/>
            <person name="Ortet P."/>
            <person name="Marechal E."/>
            <person name="Cagnac O."/>
            <person name="Amato A."/>
        </authorList>
    </citation>
    <scope>NUCLEOTIDE SEQUENCE [LARGE SCALE GENOMIC DNA]</scope>
</reference>
<feature type="compositionally biased region" description="Polar residues" evidence="6">
    <location>
        <begin position="35"/>
        <end position="45"/>
    </location>
</feature>
<protein>
    <submittedName>
        <fullName evidence="8">Mesoderm induction early response protein 1</fullName>
    </submittedName>
</protein>
<accession>A0A2R5GZF7</accession>
<dbReference type="InterPro" id="IPR017884">
    <property type="entry name" value="SANT_dom"/>
</dbReference>
<organism evidence="8 9">
    <name type="scientific">Hondaea fermentalgiana</name>
    <dbReference type="NCBI Taxonomy" id="2315210"/>
    <lineage>
        <taxon>Eukaryota</taxon>
        <taxon>Sar</taxon>
        <taxon>Stramenopiles</taxon>
        <taxon>Bigyra</taxon>
        <taxon>Labyrinthulomycetes</taxon>
        <taxon>Thraustochytrida</taxon>
        <taxon>Thraustochytriidae</taxon>
        <taxon>Hondaea</taxon>
    </lineage>
</organism>
<dbReference type="InParanoid" id="A0A2R5GZF7"/>
<sequence length="227" mass="25626">MDFVQRLALDPLLKIPEGSQERSDVLSLRDRVYETSSSTIPQQSAGPVGGTQAKRRRGDGITMRRMTRPCSPTLFTGVKSREEPNDPQADLGETLGLIHKQKFPAQPVDINGPSLKLRTSTLLTSSRYRGKSSSSGRGRSLDVRLAGIQHHNSLGRLVSPLYRPSVEEQWAPREIAIFEAGICAYGKNFHAIQKMIRSKTTCEVIDFYYVWKKTDSYKVWKRSYHDE</sequence>
<evidence type="ECO:0000256" key="3">
    <source>
        <dbReference type="ARBA" id="ARBA00022833"/>
    </source>
</evidence>
<evidence type="ECO:0000256" key="6">
    <source>
        <dbReference type="SAM" id="MobiDB-lite"/>
    </source>
</evidence>
<dbReference type="PROSITE" id="PS51293">
    <property type="entry name" value="SANT"/>
    <property type="match status" value="1"/>
</dbReference>
<name>A0A2R5GZF7_9STRA</name>
<evidence type="ECO:0000313" key="8">
    <source>
        <dbReference type="EMBL" id="GBG33861.1"/>
    </source>
</evidence>
<dbReference type="OrthoDB" id="2193595at2759"/>
<gene>
    <name evidence="8" type="ORF">FCC1311_100842</name>
</gene>
<dbReference type="FunFam" id="1.10.10.60:FF:000012">
    <property type="entry name" value="Metastasis-associated 1 family, member 3"/>
    <property type="match status" value="1"/>
</dbReference>
<evidence type="ECO:0000256" key="1">
    <source>
        <dbReference type="ARBA" id="ARBA00022723"/>
    </source>
</evidence>
<dbReference type="GO" id="GO:0008270">
    <property type="term" value="F:zinc ion binding"/>
    <property type="evidence" value="ECO:0007669"/>
    <property type="project" value="UniProtKB-KW"/>
</dbReference>
<keyword evidence="5" id="KW-0539">Nucleus</keyword>
<evidence type="ECO:0000256" key="4">
    <source>
        <dbReference type="ARBA" id="ARBA00023125"/>
    </source>
</evidence>
<dbReference type="EMBL" id="BEYU01000171">
    <property type="protein sequence ID" value="GBG33861.1"/>
    <property type="molecule type" value="Genomic_DNA"/>
</dbReference>
<dbReference type="PANTHER" id="PTHR10865:SF28">
    <property type="entry name" value="ELM2 DOMAIN-CONTAINING PROTEIN"/>
    <property type="match status" value="1"/>
</dbReference>
<evidence type="ECO:0000313" key="9">
    <source>
        <dbReference type="Proteomes" id="UP000241890"/>
    </source>
</evidence>
<keyword evidence="3" id="KW-0862">Zinc</keyword>
<dbReference type="Gene3D" id="1.10.10.60">
    <property type="entry name" value="Homeodomain-like"/>
    <property type="match status" value="1"/>
</dbReference>
<proteinExistence type="predicted"/>
<dbReference type="SUPFAM" id="SSF46689">
    <property type="entry name" value="Homeodomain-like"/>
    <property type="match status" value="1"/>
</dbReference>
<dbReference type="GO" id="GO:0003677">
    <property type="term" value="F:DNA binding"/>
    <property type="evidence" value="ECO:0007669"/>
    <property type="project" value="UniProtKB-KW"/>
</dbReference>
<feature type="domain" description="SANT" evidence="7">
    <location>
        <begin position="165"/>
        <end position="216"/>
    </location>
</feature>
<keyword evidence="9" id="KW-1185">Reference proteome</keyword>
<feature type="region of interest" description="Disordered" evidence="6">
    <location>
        <begin position="35"/>
        <end position="91"/>
    </location>
</feature>
<evidence type="ECO:0000256" key="5">
    <source>
        <dbReference type="ARBA" id="ARBA00023242"/>
    </source>
</evidence>
<evidence type="ECO:0000256" key="2">
    <source>
        <dbReference type="ARBA" id="ARBA00022771"/>
    </source>
</evidence>
<dbReference type="SMART" id="SM00717">
    <property type="entry name" value="SANT"/>
    <property type="match status" value="1"/>
</dbReference>
<dbReference type="Proteomes" id="UP000241890">
    <property type="component" value="Unassembled WGS sequence"/>
</dbReference>